<dbReference type="HOGENOM" id="CLU_085278_0_0_10"/>
<dbReference type="KEGG" id="bsa:Bacsa_2755"/>
<keyword evidence="2" id="KW-1185">Reference proteome</keyword>
<dbReference type="STRING" id="667015.Bacsa_2755"/>
<evidence type="ECO:0000313" key="1">
    <source>
        <dbReference type="EMBL" id="ADY37288.1"/>
    </source>
</evidence>
<protein>
    <recommendedName>
        <fullName evidence="3">Glycosyltransferase GT-D fold domain-containing protein</fullName>
    </recommendedName>
</protein>
<name>F0R0E4_PHOSB</name>
<evidence type="ECO:0000313" key="2">
    <source>
        <dbReference type="Proteomes" id="UP000007486"/>
    </source>
</evidence>
<dbReference type="AlphaFoldDB" id="F0R0E4"/>
<gene>
    <name evidence="1" type="ordered locus">Bacsa_2755</name>
</gene>
<dbReference type="EMBL" id="CP002530">
    <property type="protein sequence ID" value="ADY37288.1"/>
    <property type="molecule type" value="Genomic_DNA"/>
</dbReference>
<sequence length="326" mass="37836">MRDIILKGSRKIYRILANLEYHSPICETDRSKANDYIYELLSNNSPCMISRFGTIEIGIVTNYLALHSNKSLLKRSIDYITDNTGLPWWDKLYFKSMKNNAGIFPETTEILERFSKRYLRDIPEIDLLGSFNYAEKFMPLRSNVVKVHLECLYPFWAERPWTLALCGKKVLVVHPFVETIKTQYTHREKLFDNLNLLPEYELKTLRAVQSNAGAEVPYKDWFEALKWMEDEIDKIDFDICILGCGAYGLPLAATIKRMGKKAIHLGGGSQLLFGIKGKRWDNDGYHWKNLPQLNTNYSSLYNDYWVRPSQNETPSAANKVEGACYW</sequence>
<organism evidence="1 2">
    <name type="scientific">Phocaeicola salanitronis (strain DSM 18170 / JCM 13657 / CCUG 60908 / BL78)</name>
    <name type="common">Bacteroides salanitronis</name>
    <dbReference type="NCBI Taxonomy" id="667015"/>
    <lineage>
        <taxon>Bacteria</taxon>
        <taxon>Pseudomonadati</taxon>
        <taxon>Bacteroidota</taxon>
        <taxon>Bacteroidia</taxon>
        <taxon>Bacteroidales</taxon>
        <taxon>Bacteroidaceae</taxon>
        <taxon>Phocaeicola</taxon>
    </lineage>
</organism>
<dbReference type="RefSeq" id="WP_013618661.1">
    <property type="nucleotide sequence ID" value="NC_015164.1"/>
</dbReference>
<dbReference type="OrthoDB" id="9795420at2"/>
<dbReference type="Proteomes" id="UP000007486">
    <property type="component" value="Chromosome"/>
</dbReference>
<proteinExistence type="predicted"/>
<accession>F0R0E4</accession>
<evidence type="ECO:0008006" key="3">
    <source>
        <dbReference type="Google" id="ProtNLM"/>
    </source>
</evidence>
<dbReference type="eggNOG" id="ENOG502Z8FA">
    <property type="taxonomic scope" value="Bacteria"/>
</dbReference>
<reference evidence="1 2" key="1">
    <citation type="journal article" date="2011" name="Stand. Genomic Sci.">
        <title>Complete genome sequence of Bacteroides salanitronis type strain (BL78).</title>
        <authorList>
            <person name="Gronow S."/>
            <person name="Held B."/>
            <person name="Lucas S."/>
            <person name="Lapidus A."/>
            <person name="Del Rio T.G."/>
            <person name="Nolan M."/>
            <person name="Tice H."/>
            <person name="Deshpande S."/>
            <person name="Cheng J.F."/>
            <person name="Pitluck S."/>
            <person name="Liolios K."/>
            <person name="Pagani I."/>
            <person name="Ivanova N."/>
            <person name="Mavromatis K."/>
            <person name="Pati A."/>
            <person name="Tapia R."/>
            <person name="Han C."/>
            <person name="Goodwin L."/>
            <person name="Chen A."/>
            <person name="Palaniappan K."/>
            <person name="Land M."/>
            <person name="Hauser L."/>
            <person name="Chang Y.J."/>
            <person name="Jeffries C.D."/>
            <person name="Brambilla E.M."/>
            <person name="Rohde M."/>
            <person name="Goker M."/>
            <person name="Detter J.C."/>
            <person name="Woyke T."/>
            <person name="Bristow J."/>
            <person name="Markowitz V."/>
            <person name="Hugenholtz P."/>
            <person name="Kyrpides N.C."/>
            <person name="Klenk H.P."/>
            <person name="Eisen J.A."/>
        </authorList>
    </citation>
    <scope>NUCLEOTIDE SEQUENCE [LARGE SCALE GENOMIC DNA]</scope>
    <source>
        <strain evidence="1 2">DSM 18170</strain>
    </source>
</reference>